<accession>A0A803QSU6</accession>
<dbReference type="Gramene" id="evm.model.ctgX85.2">
    <property type="protein sequence ID" value="cds.evm.model.ctgX85.2"/>
    <property type="gene ID" value="evm.TU.ctgX85.2"/>
</dbReference>
<dbReference type="Proteomes" id="UP000596661">
    <property type="component" value="Unassembled WGS sequence"/>
</dbReference>
<dbReference type="EnsemblPlants" id="evm.model.ctgX85.2">
    <property type="protein sequence ID" value="cds.evm.model.ctgX85.2"/>
    <property type="gene ID" value="evm.TU.ctgX85.2"/>
</dbReference>
<dbReference type="PROSITE" id="PS50878">
    <property type="entry name" value="RT_POL"/>
    <property type="match status" value="1"/>
</dbReference>
<dbReference type="InterPro" id="IPR000477">
    <property type="entry name" value="RT_dom"/>
</dbReference>
<protein>
    <recommendedName>
        <fullName evidence="1">Reverse transcriptase domain-containing protein</fullName>
    </recommendedName>
</protein>
<dbReference type="PANTHER" id="PTHR33116:SF84">
    <property type="entry name" value="RNA-DIRECTED DNA POLYMERASE"/>
    <property type="match status" value="1"/>
</dbReference>
<dbReference type="OMA" id="NARANCM"/>
<dbReference type="AlphaFoldDB" id="A0A803QSU6"/>
<proteinExistence type="predicted"/>
<name>A0A803QSU6_CANSA</name>
<dbReference type="InterPro" id="IPR043502">
    <property type="entry name" value="DNA/RNA_pol_sf"/>
</dbReference>
<dbReference type="Pfam" id="PF00078">
    <property type="entry name" value="RVT_1"/>
    <property type="match status" value="1"/>
</dbReference>
<sequence>MENKKKVIRSVVNVGPKVTNQQAEMLMEKFSKEECKAALFAISGIKAPGPNGYSSYFFQDNWELIGNELYEAVESFLSSGRILKEIHSTVLTLIPKVKCPNTVKDFRPIACCNVVYKVATKMICSRLKNILPSLIAQNQSGFVKGRLIAHNVMICQYLIRHYGRKNARANCMIKLDLKKAYDTVEWDFIEEMMEALQFPSQFVKLVMNCVRTPKFSLMFNRTLHGFFESKRGLRQGDPLSPLLFVLGMEYLSRIMQRIGSKEDFQFHERCEGIKLNHLSFADDVLLFSKGDFKSFYLMLQGLKLFLISSDMSGFCRHNAPFRYLGVPICGKRISRKDCKELAEKMTSRTKTWSTRNLSFAGRAVLVNSILMTIHSYWSQIMILPEKIVNEIEAIFRAFLWKGEH</sequence>
<keyword evidence="3" id="KW-1185">Reference proteome</keyword>
<dbReference type="CDD" id="cd01650">
    <property type="entry name" value="RT_nLTR_like"/>
    <property type="match status" value="1"/>
</dbReference>
<dbReference type="PANTHER" id="PTHR33116">
    <property type="entry name" value="REVERSE TRANSCRIPTASE ZINC-BINDING DOMAIN-CONTAINING PROTEIN-RELATED-RELATED"/>
    <property type="match status" value="1"/>
</dbReference>
<evidence type="ECO:0000313" key="3">
    <source>
        <dbReference type="Proteomes" id="UP000596661"/>
    </source>
</evidence>
<organism evidence="2 3">
    <name type="scientific">Cannabis sativa</name>
    <name type="common">Hemp</name>
    <name type="synonym">Marijuana</name>
    <dbReference type="NCBI Taxonomy" id="3483"/>
    <lineage>
        <taxon>Eukaryota</taxon>
        <taxon>Viridiplantae</taxon>
        <taxon>Streptophyta</taxon>
        <taxon>Embryophyta</taxon>
        <taxon>Tracheophyta</taxon>
        <taxon>Spermatophyta</taxon>
        <taxon>Magnoliopsida</taxon>
        <taxon>eudicotyledons</taxon>
        <taxon>Gunneridae</taxon>
        <taxon>Pentapetalae</taxon>
        <taxon>rosids</taxon>
        <taxon>fabids</taxon>
        <taxon>Rosales</taxon>
        <taxon>Cannabaceae</taxon>
        <taxon>Cannabis</taxon>
    </lineage>
</organism>
<evidence type="ECO:0000259" key="1">
    <source>
        <dbReference type="PROSITE" id="PS50878"/>
    </source>
</evidence>
<dbReference type="SUPFAM" id="SSF56672">
    <property type="entry name" value="DNA/RNA polymerases"/>
    <property type="match status" value="1"/>
</dbReference>
<evidence type="ECO:0000313" key="2">
    <source>
        <dbReference type="EnsemblPlants" id="cds.evm.model.ctgX85.2"/>
    </source>
</evidence>
<feature type="domain" description="Reverse transcriptase" evidence="1">
    <location>
        <begin position="75"/>
        <end position="364"/>
    </location>
</feature>
<reference evidence="2" key="1">
    <citation type="submission" date="2021-03" db="UniProtKB">
        <authorList>
            <consortium name="EnsemblPlants"/>
        </authorList>
    </citation>
    <scope>IDENTIFICATION</scope>
</reference>